<evidence type="ECO:0000313" key="7">
    <source>
        <dbReference type="EMBL" id="KOO42707.1"/>
    </source>
</evidence>
<sequence length="183" mass="22293">MDFEGRWIRKIQQHGHEESANKLIKKYYKEIFSFVYKQTVDEQLSQDLTQEIFVRVLQSILNFDRKKSSFRTWLYRISSNHMVDYFRSKSYRTTRQTVYEEEIEIEGIDYVLEHLATKEDMQLVNQLLQQFEAEEQQIIRFKLFLELTFQEISGMLNLPESSVKTKYYTILKKLRKEMKHYAC</sequence>
<dbReference type="STRING" id="284581.AMD01_16300"/>
<accession>A0A0M0KVQ5</accession>
<keyword evidence="8" id="KW-1185">Reference proteome</keyword>
<dbReference type="InterPro" id="IPR013324">
    <property type="entry name" value="RNA_pol_sigma_r3/r4-like"/>
</dbReference>
<evidence type="ECO:0000259" key="6">
    <source>
        <dbReference type="Pfam" id="PF08281"/>
    </source>
</evidence>
<keyword evidence="2" id="KW-0805">Transcription regulation</keyword>
<feature type="domain" description="RNA polymerase sigma-70 region 2" evidence="5">
    <location>
        <begin position="23"/>
        <end position="90"/>
    </location>
</feature>
<protein>
    <recommendedName>
        <fullName evidence="9">RNA polymerase sigma-70 factor</fullName>
    </recommendedName>
</protein>
<dbReference type="AlphaFoldDB" id="A0A0M0KVQ5"/>
<evidence type="ECO:0000256" key="1">
    <source>
        <dbReference type="ARBA" id="ARBA00010641"/>
    </source>
</evidence>
<dbReference type="InterPro" id="IPR007627">
    <property type="entry name" value="RNA_pol_sigma70_r2"/>
</dbReference>
<reference evidence="8" key="1">
    <citation type="submission" date="2015-08" db="EMBL/GenBank/DDBJ databases">
        <title>Fjat-14210 dsm16467.</title>
        <authorList>
            <person name="Liu B."/>
            <person name="Wang J."/>
            <person name="Zhu Y."/>
            <person name="Liu G."/>
            <person name="Chen Q."/>
            <person name="Chen Z."/>
            <person name="Lan J."/>
            <person name="Che J."/>
            <person name="Ge C."/>
            <person name="Shi H."/>
            <person name="Pan Z."/>
            <person name="Liu X."/>
        </authorList>
    </citation>
    <scope>NUCLEOTIDE SEQUENCE [LARGE SCALE GENOMIC DNA]</scope>
    <source>
        <strain evidence="8">DSM 16467</strain>
    </source>
</reference>
<name>A0A0M0KVQ5_9BACI</name>
<dbReference type="RefSeq" id="WP_053402505.1">
    <property type="nucleotide sequence ID" value="NZ_JAMAUM010000010.1"/>
</dbReference>
<dbReference type="SUPFAM" id="SSF88659">
    <property type="entry name" value="Sigma3 and sigma4 domains of RNA polymerase sigma factors"/>
    <property type="match status" value="1"/>
</dbReference>
<keyword evidence="3" id="KW-0731">Sigma factor</keyword>
<gene>
    <name evidence="7" type="ORF">AMD01_16300</name>
</gene>
<dbReference type="Proteomes" id="UP000037558">
    <property type="component" value="Unassembled WGS sequence"/>
</dbReference>
<dbReference type="GO" id="GO:0003677">
    <property type="term" value="F:DNA binding"/>
    <property type="evidence" value="ECO:0007669"/>
    <property type="project" value="InterPro"/>
</dbReference>
<organism evidence="7 8">
    <name type="scientific">Priestia koreensis</name>
    <dbReference type="NCBI Taxonomy" id="284581"/>
    <lineage>
        <taxon>Bacteria</taxon>
        <taxon>Bacillati</taxon>
        <taxon>Bacillota</taxon>
        <taxon>Bacilli</taxon>
        <taxon>Bacillales</taxon>
        <taxon>Bacillaceae</taxon>
        <taxon>Priestia</taxon>
    </lineage>
</organism>
<evidence type="ECO:0000256" key="2">
    <source>
        <dbReference type="ARBA" id="ARBA00023015"/>
    </source>
</evidence>
<dbReference type="GO" id="GO:0016987">
    <property type="term" value="F:sigma factor activity"/>
    <property type="evidence" value="ECO:0007669"/>
    <property type="project" value="UniProtKB-KW"/>
</dbReference>
<keyword evidence="4" id="KW-0804">Transcription</keyword>
<evidence type="ECO:0008006" key="9">
    <source>
        <dbReference type="Google" id="ProtNLM"/>
    </source>
</evidence>
<comment type="similarity">
    <text evidence="1">Belongs to the sigma-70 factor family. ECF subfamily.</text>
</comment>
<dbReference type="Pfam" id="PF08281">
    <property type="entry name" value="Sigma70_r4_2"/>
    <property type="match status" value="1"/>
</dbReference>
<dbReference type="PANTHER" id="PTHR43133">
    <property type="entry name" value="RNA POLYMERASE ECF-TYPE SIGMA FACTO"/>
    <property type="match status" value="1"/>
</dbReference>
<evidence type="ECO:0000313" key="8">
    <source>
        <dbReference type="Proteomes" id="UP000037558"/>
    </source>
</evidence>
<dbReference type="InterPro" id="IPR036388">
    <property type="entry name" value="WH-like_DNA-bd_sf"/>
</dbReference>
<comment type="caution">
    <text evidence="7">The sequence shown here is derived from an EMBL/GenBank/DDBJ whole genome shotgun (WGS) entry which is preliminary data.</text>
</comment>
<dbReference type="Gene3D" id="1.10.10.10">
    <property type="entry name" value="Winged helix-like DNA-binding domain superfamily/Winged helix DNA-binding domain"/>
    <property type="match status" value="1"/>
</dbReference>
<dbReference type="OrthoDB" id="9794508at2"/>
<evidence type="ECO:0000256" key="3">
    <source>
        <dbReference type="ARBA" id="ARBA00023082"/>
    </source>
</evidence>
<dbReference type="InterPro" id="IPR013249">
    <property type="entry name" value="RNA_pol_sigma70_r4_t2"/>
</dbReference>
<proteinExistence type="inferred from homology"/>
<feature type="domain" description="RNA polymerase sigma factor 70 region 4 type 2" evidence="6">
    <location>
        <begin position="123"/>
        <end position="174"/>
    </location>
</feature>
<dbReference type="InterPro" id="IPR039425">
    <property type="entry name" value="RNA_pol_sigma-70-like"/>
</dbReference>
<dbReference type="InterPro" id="IPR014284">
    <property type="entry name" value="RNA_pol_sigma-70_dom"/>
</dbReference>
<dbReference type="PANTHER" id="PTHR43133:SF60">
    <property type="entry name" value="RNA POLYMERASE SIGMA FACTOR SIGV"/>
    <property type="match status" value="1"/>
</dbReference>
<dbReference type="InterPro" id="IPR013325">
    <property type="entry name" value="RNA_pol_sigma_r2"/>
</dbReference>
<dbReference type="GO" id="GO:0006352">
    <property type="term" value="P:DNA-templated transcription initiation"/>
    <property type="evidence" value="ECO:0007669"/>
    <property type="project" value="InterPro"/>
</dbReference>
<dbReference type="PATRIC" id="fig|284581.3.peg.2760"/>
<dbReference type="EMBL" id="LILC01000023">
    <property type="protein sequence ID" value="KOO42707.1"/>
    <property type="molecule type" value="Genomic_DNA"/>
</dbReference>
<dbReference type="Pfam" id="PF04542">
    <property type="entry name" value="Sigma70_r2"/>
    <property type="match status" value="1"/>
</dbReference>
<dbReference type="SUPFAM" id="SSF88946">
    <property type="entry name" value="Sigma2 domain of RNA polymerase sigma factors"/>
    <property type="match status" value="1"/>
</dbReference>
<dbReference type="NCBIfam" id="TIGR02937">
    <property type="entry name" value="sigma70-ECF"/>
    <property type="match status" value="1"/>
</dbReference>
<dbReference type="Gene3D" id="1.10.1740.10">
    <property type="match status" value="1"/>
</dbReference>
<evidence type="ECO:0000259" key="5">
    <source>
        <dbReference type="Pfam" id="PF04542"/>
    </source>
</evidence>
<evidence type="ECO:0000256" key="4">
    <source>
        <dbReference type="ARBA" id="ARBA00023163"/>
    </source>
</evidence>